<evidence type="ECO:0000313" key="2">
    <source>
        <dbReference type="Proteomes" id="UP001207468"/>
    </source>
</evidence>
<protein>
    <submittedName>
        <fullName evidence="1">Uncharacterized protein</fullName>
    </submittedName>
</protein>
<dbReference type="Proteomes" id="UP001207468">
    <property type="component" value="Unassembled WGS sequence"/>
</dbReference>
<accession>A0ACC0U4L6</accession>
<name>A0ACC0U4L6_9AGAM</name>
<comment type="caution">
    <text evidence="1">The sequence shown here is derived from an EMBL/GenBank/DDBJ whole genome shotgun (WGS) entry which is preliminary data.</text>
</comment>
<organism evidence="1 2">
    <name type="scientific">Russula earlei</name>
    <dbReference type="NCBI Taxonomy" id="71964"/>
    <lineage>
        <taxon>Eukaryota</taxon>
        <taxon>Fungi</taxon>
        <taxon>Dikarya</taxon>
        <taxon>Basidiomycota</taxon>
        <taxon>Agaricomycotina</taxon>
        <taxon>Agaricomycetes</taxon>
        <taxon>Russulales</taxon>
        <taxon>Russulaceae</taxon>
        <taxon>Russula</taxon>
    </lineage>
</organism>
<proteinExistence type="predicted"/>
<sequence length="110" mass="11287">MEGEAWCGVVLVSAASLVAAAWRLLLLLLWRVVVKLLVARCCDGAAVLLSRETETIAAGVETVARGVTKETGRARATAETDGDKAVAGTRSGTAADEATDEAEGVEATAD</sequence>
<evidence type="ECO:0000313" key="1">
    <source>
        <dbReference type="EMBL" id="KAI9461846.1"/>
    </source>
</evidence>
<keyword evidence="2" id="KW-1185">Reference proteome</keyword>
<reference evidence="1" key="1">
    <citation type="submission" date="2021-03" db="EMBL/GenBank/DDBJ databases">
        <title>Evolutionary priming and transition to the ectomycorrhizal habit in an iconic lineage of mushroom-forming fungi: is preadaptation a requirement?</title>
        <authorList>
            <consortium name="DOE Joint Genome Institute"/>
            <person name="Looney B.P."/>
            <person name="Miyauchi S."/>
            <person name="Morin E."/>
            <person name="Drula E."/>
            <person name="Courty P.E."/>
            <person name="Chicoki N."/>
            <person name="Fauchery L."/>
            <person name="Kohler A."/>
            <person name="Kuo A."/>
            <person name="LaButti K."/>
            <person name="Pangilinan J."/>
            <person name="Lipzen A."/>
            <person name="Riley R."/>
            <person name="Andreopoulos W."/>
            <person name="He G."/>
            <person name="Johnson J."/>
            <person name="Barry K.W."/>
            <person name="Grigoriev I.V."/>
            <person name="Nagy L."/>
            <person name="Hibbett D."/>
            <person name="Henrissat B."/>
            <person name="Matheny P.B."/>
            <person name="Labbe J."/>
            <person name="Martin A.F."/>
        </authorList>
    </citation>
    <scope>NUCLEOTIDE SEQUENCE</scope>
    <source>
        <strain evidence="1">BPL698</strain>
    </source>
</reference>
<dbReference type="EMBL" id="JAGFNK010000174">
    <property type="protein sequence ID" value="KAI9461846.1"/>
    <property type="molecule type" value="Genomic_DNA"/>
</dbReference>
<gene>
    <name evidence="1" type="ORF">F5148DRAFT_1369093</name>
</gene>